<dbReference type="GO" id="GO:0016887">
    <property type="term" value="F:ATP hydrolysis activity"/>
    <property type="evidence" value="ECO:0007669"/>
    <property type="project" value="TreeGrafter"/>
</dbReference>
<dbReference type="Gene3D" id="3.40.50.300">
    <property type="entry name" value="P-loop containing nucleotide triphosphate hydrolases"/>
    <property type="match status" value="1"/>
</dbReference>
<dbReference type="AlphaFoldDB" id="A0AAP0AYB6"/>
<dbReference type="EMBL" id="JBBWWQ010000019">
    <property type="protein sequence ID" value="KAK8919009.1"/>
    <property type="molecule type" value="Genomic_DNA"/>
</dbReference>
<evidence type="ECO:0000313" key="4">
    <source>
        <dbReference type="EMBL" id="KAK8919009.1"/>
    </source>
</evidence>
<dbReference type="PANTHER" id="PTHR43384:SF6">
    <property type="entry name" value="SEPTUM SITE-DETERMINING PROTEIN MIND HOMOLOG, CHLOROPLASTIC"/>
    <property type="match status" value="1"/>
</dbReference>
<evidence type="ECO:0000256" key="2">
    <source>
        <dbReference type="ARBA" id="ARBA00022840"/>
    </source>
</evidence>
<feature type="domain" description="CobQ/CobB/MinD/ParA nucleotide binding" evidence="3">
    <location>
        <begin position="21"/>
        <end position="61"/>
    </location>
</feature>
<keyword evidence="2" id="KW-0067">ATP-binding</keyword>
<organism evidence="4 5">
    <name type="scientific">Platanthera zijinensis</name>
    <dbReference type="NCBI Taxonomy" id="2320716"/>
    <lineage>
        <taxon>Eukaryota</taxon>
        <taxon>Viridiplantae</taxon>
        <taxon>Streptophyta</taxon>
        <taxon>Embryophyta</taxon>
        <taxon>Tracheophyta</taxon>
        <taxon>Spermatophyta</taxon>
        <taxon>Magnoliopsida</taxon>
        <taxon>Liliopsida</taxon>
        <taxon>Asparagales</taxon>
        <taxon>Orchidaceae</taxon>
        <taxon>Orchidoideae</taxon>
        <taxon>Orchideae</taxon>
        <taxon>Orchidinae</taxon>
        <taxon>Platanthera</taxon>
    </lineage>
</organism>
<dbReference type="GO" id="GO:0009898">
    <property type="term" value="C:cytoplasmic side of plasma membrane"/>
    <property type="evidence" value="ECO:0007669"/>
    <property type="project" value="TreeGrafter"/>
</dbReference>
<dbReference type="InterPro" id="IPR050625">
    <property type="entry name" value="ParA/MinD_ATPase"/>
</dbReference>
<dbReference type="PANTHER" id="PTHR43384">
    <property type="entry name" value="SEPTUM SITE-DETERMINING PROTEIN MIND HOMOLOG, CHLOROPLASTIC-RELATED"/>
    <property type="match status" value="1"/>
</dbReference>
<evidence type="ECO:0000256" key="1">
    <source>
        <dbReference type="ARBA" id="ARBA00022741"/>
    </source>
</evidence>
<reference evidence="4 5" key="1">
    <citation type="journal article" date="2022" name="Nat. Plants">
        <title>Genomes of leafy and leafless Platanthera orchids illuminate the evolution of mycoheterotrophy.</title>
        <authorList>
            <person name="Li M.H."/>
            <person name="Liu K.W."/>
            <person name="Li Z."/>
            <person name="Lu H.C."/>
            <person name="Ye Q.L."/>
            <person name="Zhang D."/>
            <person name="Wang J.Y."/>
            <person name="Li Y.F."/>
            <person name="Zhong Z.M."/>
            <person name="Liu X."/>
            <person name="Yu X."/>
            <person name="Liu D.K."/>
            <person name="Tu X.D."/>
            <person name="Liu B."/>
            <person name="Hao Y."/>
            <person name="Liao X.Y."/>
            <person name="Jiang Y.T."/>
            <person name="Sun W.H."/>
            <person name="Chen J."/>
            <person name="Chen Y.Q."/>
            <person name="Ai Y."/>
            <person name="Zhai J.W."/>
            <person name="Wu S.S."/>
            <person name="Zhou Z."/>
            <person name="Hsiao Y.Y."/>
            <person name="Wu W.L."/>
            <person name="Chen Y.Y."/>
            <person name="Lin Y.F."/>
            <person name="Hsu J.L."/>
            <person name="Li C.Y."/>
            <person name="Wang Z.W."/>
            <person name="Zhao X."/>
            <person name="Zhong W.Y."/>
            <person name="Ma X.K."/>
            <person name="Ma L."/>
            <person name="Huang J."/>
            <person name="Chen G.Z."/>
            <person name="Huang M.Z."/>
            <person name="Huang L."/>
            <person name="Peng D.H."/>
            <person name="Luo Y.B."/>
            <person name="Zou S.Q."/>
            <person name="Chen S.P."/>
            <person name="Lan S."/>
            <person name="Tsai W.C."/>
            <person name="Van de Peer Y."/>
            <person name="Liu Z.J."/>
        </authorList>
    </citation>
    <scope>NUCLEOTIDE SEQUENCE [LARGE SCALE GENOMIC DNA]</scope>
    <source>
        <strain evidence="4">Lor287</strain>
    </source>
</reference>
<evidence type="ECO:0000313" key="5">
    <source>
        <dbReference type="Proteomes" id="UP001418222"/>
    </source>
</evidence>
<dbReference type="SUPFAM" id="SSF52540">
    <property type="entry name" value="P-loop containing nucleoside triphosphate hydrolases"/>
    <property type="match status" value="1"/>
</dbReference>
<dbReference type="Proteomes" id="UP001418222">
    <property type="component" value="Unassembled WGS sequence"/>
</dbReference>
<evidence type="ECO:0000259" key="3">
    <source>
        <dbReference type="Pfam" id="PF01656"/>
    </source>
</evidence>
<dbReference type="InterPro" id="IPR002586">
    <property type="entry name" value="CobQ/CobB/MinD/ParA_Nub-bd_dom"/>
</dbReference>
<proteinExistence type="predicted"/>
<dbReference type="GO" id="GO:0005829">
    <property type="term" value="C:cytosol"/>
    <property type="evidence" value="ECO:0007669"/>
    <property type="project" value="TreeGrafter"/>
</dbReference>
<accession>A0AAP0AYB6</accession>
<dbReference type="InterPro" id="IPR027417">
    <property type="entry name" value="P-loop_NTPase"/>
</dbReference>
<dbReference type="Pfam" id="PF01656">
    <property type="entry name" value="CbiA"/>
    <property type="match status" value="1"/>
</dbReference>
<sequence>MKLREEENRKPQLVGETSRIVIITSGKGGVRKTTTAANIGLSLARLNLSVVAIDTDTGLCNRVNYTAVEVLNGDCHLDQALFRDKRWPSLELLCISKPRSKIPLSFGSKAIIWLVESL</sequence>
<keyword evidence="5" id="KW-1185">Reference proteome</keyword>
<protein>
    <recommendedName>
        <fullName evidence="3">CobQ/CobB/MinD/ParA nucleotide binding domain-containing protein</fullName>
    </recommendedName>
</protein>
<dbReference type="GO" id="GO:0005524">
    <property type="term" value="F:ATP binding"/>
    <property type="evidence" value="ECO:0007669"/>
    <property type="project" value="UniProtKB-KW"/>
</dbReference>
<dbReference type="GO" id="GO:0051782">
    <property type="term" value="P:negative regulation of cell division"/>
    <property type="evidence" value="ECO:0007669"/>
    <property type="project" value="TreeGrafter"/>
</dbReference>
<comment type="caution">
    <text evidence="4">The sequence shown here is derived from an EMBL/GenBank/DDBJ whole genome shotgun (WGS) entry which is preliminary data.</text>
</comment>
<name>A0AAP0AYB6_9ASPA</name>
<gene>
    <name evidence="4" type="ORF">KSP39_PZI021787</name>
</gene>
<keyword evidence="1" id="KW-0547">Nucleotide-binding</keyword>